<dbReference type="AlphaFoldDB" id="A0AAD7X4M8"/>
<proteinExistence type="predicted"/>
<name>A0AAD7X4M8_9APHY</name>
<dbReference type="Gene3D" id="3.80.10.10">
    <property type="entry name" value="Ribonuclease Inhibitor"/>
    <property type="match status" value="1"/>
</dbReference>
<dbReference type="EMBL" id="JAPEVG010000440">
    <property type="protein sequence ID" value="KAJ8462766.1"/>
    <property type="molecule type" value="Genomic_DNA"/>
</dbReference>
<organism evidence="1 2">
    <name type="scientific">Trametes cubensis</name>
    <dbReference type="NCBI Taxonomy" id="1111947"/>
    <lineage>
        <taxon>Eukaryota</taxon>
        <taxon>Fungi</taxon>
        <taxon>Dikarya</taxon>
        <taxon>Basidiomycota</taxon>
        <taxon>Agaricomycotina</taxon>
        <taxon>Agaricomycetes</taxon>
        <taxon>Polyporales</taxon>
        <taxon>Polyporaceae</taxon>
        <taxon>Trametes</taxon>
    </lineage>
</organism>
<dbReference type="SUPFAM" id="SSF52058">
    <property type="entry name" value="L domain-like"/>
    <property type="match status" value="1"/>
</dbReference>
<evidence type="ECO:0000313" key="2">
    <source>
        <dbReference type="Proteomes" id="UP001215151"/>
    </source>
</evidence>
<accession>A0AAD7X4M8</accession>
<reference evidence="1" key="1">
    <citation type="submission" date="2022-11" db="EMBL/GenBank/DDBJ databases">
        <title>Genome Sequence of Cubamyces cubensis.</title>
        <authorList>
            <person name="Buettner E."/>
        </authorList>
    </citation>
    <scope>NUCLEOTIDE SEQUENCE</scope>
    <source>
        <strain evidence="1">MPL-01</strain>
    </source>
</reference>
<protein>
    <submittedName>
        <fullName evidence="1">Uncharacterized protein</fullName>
    </submittedName>
</protein>
<gene>
    <name evidence="1" type="ORF">ONZ51_g10693</name>
</gene>
<comment type="caution">
    <text evidence="1">The sequence shown here is derived from an EMBL/GenBank/DDBJ whole genome shotgun (WGS) entry which is preliminary data.</text>
</comment>
<sequence>MVLTRRRAHAQALQQRKHFLNLPPELHREIFEYVTEFSTWRERTWFNSLVTLCKALQYDIEVLLYREVIITRCRSVVTFCRAVAKRNHRATAVERLLIYVAGGISIKDHISRAFPVLTRLTYLQLHATEARVFEALLDAPFRLTRLHAGGDCYPACFDEILKNQPGLTSLAVEFIGEKKVPEMRRDISQLENLPRLRSLSVRTDDFPLTCIKSGCNITNLTLLPASHEDIKQAFALFGSTLESFTVTRGFWAGCTTACFWPTSIFRDVRLPNLRYIKINDCYFLGSQHLPADMDYMVISSLHEACPALRAFVWFFDYVVWDQLHTHIQADNPHSQLKCVEYAQWMFDCLSKLEDLVAWAVSDTLKDESGGLIQHYGRSCDGYSMCALPIGESDVDLRQIRSLALSPHTEFSV</sequence>
<dbReference type="Proteomes" id="UP001215151">
    <property type="component" value="Unassembled WGS sequence"/>
</dbReference>
<dbReference type="InterPro" id="IPR032675">
    <property type="entry name" value="LRR_dom_sf"/>
</dbReference>
<evidence type="ECO:0000313" key="1">
    <source>
        <dbReference type="EMBL" id="KAJ8462766.1"/>
    </source>
</evidence>
<keyword evidence="2" id="KW-1185">Reference proteome</keyword>